<keyword evidence="5" id="KW-1185">Reference proteome</keyword>
<keyword evidence="1" id="KW-1133">Transmembrane helix</keyword>
<dbReference type="PANTHER" id="PTHR37810:SF9">
    <property type="entry name" value="MEMBRANE PROTEIN"/>
    <property type="match status" value="1"/>
</dbReference>
<dbReference type="PIRSF" id="PIRSF032908">
    <property type="entry name" value="UCP032908"/>
    <property type="match status" value="1"/>
</dbReference>
<gene>
    <name evidence="4" type="ORF">EV146_10379</name>
</gene>
<reference evidence="4 5" key="1">
    <citation type="journal article" date="2015" name="Stand. Genomic Sci.">
        <title>Genomic Encyclopedia of Bacterial and Archaeal Type Strains, Phase III: the genomes of soil and plant-associated and newly described type strains.</title>
        <authorList>
            <person name="Whitman W.B."/>
            <person name="Woyke T."/>
            <person name="Klenk H.P."/>
            <person name="Zhou Y."/>
            <person name="Lilburn T.G."/>
            <person name="Beck B.J."/>
            <person name="De Vos P."/>
            <person name="Vandamme P."/>
            <person name="Eisen J.A."/>
            <person name="Garrity G."/>
            <person name="Hugenholtz P."/>
            <person name="Kyrpides N.C."/>
        </authorList>
    </citation>
    <scope>NUCLEOTIDE SEQUENCE [LARGE SCALE GENOMIC DNA]</scope>
    <source>
        <strain evidence="4 5">CV53</strain>
    </source>
</reference>
<dbReference type="EMBL" id="SLVV01000003">
    <property type="protein sequence ID" value="TCN26558.1"/>
    <property type="molecule type" value="Genomic_DNA"/>
</dbReference>
<evidence type="ECO:0000313" key="5">
    <source>
        <dbReference type="Proteomes" id="UP000295689"/>
    </source>
</evidence>
<name>A0A4R2BHI7_9BACI</name>
<organism evidence="4 5">
    <name type="scientific">Mesobacillus foraminis</name>
    <dbReference type="NCBI Taxonomy" id="279826"/>
    <lineage>
        <taxon>Bacteria</taxon>
        <taxon>Bacillati</taxon>
        <taxon>Bacillota</taxon>
        <taxon>Bacilli</taxon>
        <taxon>Bacillales</taxon>
        <taxon>Bacillaceae</taxon>
        <taxon>Mesobacillus</taxon>
    </lineage>
</organism>
<feature type="transmembrane region" description="Helical" evidence="1">
    <location>
        <begin position="81"/>
        <end position="102"/>
    </location>
</feature>
<evidence type="ECO:0000259" key="3">
    <source>
        <dbReference type="Pfam" id="PF19124"/>
    </source>
</evidence>
<evidence type="ECO:0000256" key="1">
    <source>
        <dbReference type="SAM" id="Phobius"/>
    </source>
</evidence>
<feature type="transmembrane region" description="Helical" evidence="1">
    <location>
        <begin position="236"/>
        <end position="254"/>
    </location>
</feature>
<sequence>MALTILLITLAFLAMTQTAIPYLVKQTVVFGVSIPEGEAKDDKLAAYKRTYSLLVFSLSALAIVVFWIWTVSGNPAEGQLVLTGTAIQFGIIFLSMALYFYFHGKTAKRKRTEKWGEDLKQVKITDMSARSKDEMLPWYVYLLPIAVTLGVMGYTATQYGALPEQIPTHWGANGKPDAFTAKSPLSVITPLIVLFCMQGMFLGINEATKRSGIKISASRPQASTIRQLTLRKYSSWFMFLVCVLMTMLLAFLQLTTIHEGLADDAVMMILPVVFMLVVLIGSIVFAVKVGTAGHQAGEGPAAQGIRDYDEDDHWKVGLFYFNKNDPSIFVEKRFGVGWTINFANPKGYFLIFGPLLIILLVSYSS</sequence>
<feature type="transmembrane region" description="Helical" evidence="1">
    <location>
        <begin position="347"/>
        <end position="364"/>
    </location>
</feature>
<keyword evidence="1" id="KW-0812">Transmembrane</keyword>
<accession>A0A4R2BHI7</accession>
<dbReference type="InterPro" id="IPR043831">
    <property type="entry name" value="DUF5808"/>
</dbReference>
<dbReference type="Pfam" id="PF07853">
    <property type="entry name" value="DUF1648"/>
    <property type="match status" value="1"/>
</dbReference>
<evidence type="ECO:0000313" key="4">
    <source>
        <dbReference type="EMBL" id="TCN26558.1"/>
    </source>
</evidence>
<feature type="domain" description="DUF5808" evidence="3">
    <location>
        <begin position="323"/>
        <end position="348"/>
    </location>
</feature>
<dbReference type="RefSeq" id="WP_132002860.1">
    <property type="nucleotide sequence ID" value="NZ_JABUHM010000002.1"/>
</dbReference>
<feature type="domain" description="DUF1648" evidence="2">
    <location>
        <begin position="148"/>
        <end position="193"/>
    </location>
</feature>
<proteinExistence type="predicted"/>
<dbReference type="Pfam" id="PF19124">
    <property type="entry name" value="DUF5808"/>
    <property type="match status" value="1"/>
</dbReference>
<keyword evidence="1" id="KW-0472">Membrane</keyword>
<protein>
    <submittedName>
        <fullName evidence="4">Putative membrane protein</fullName>
    </submittedName>
</protein>
<dbReference type="AlphaFoldDB" id="A0A4R2BHI7"/>
<dbReference type="GO" id="GO:0009636">
    <property type="term" value="P:response to toxic substance"/>
    <property type="evidence" value="ECO:0007669"/>
    <property type="project" value="TreeGrafter"/>
</dbReference>
<dbReference type="Proteomes" id="UP000295689">
    <property type="component" value="Unassembled WGS sequence"/>
</dbReference>
<dbReference type="PANTHER" id="PTHR37810">
    <property type="entry name" value="IMMUNITY PROTEIN SDPI"/>
    <property type="match status" value="1"/>
</dbReference>
<feature type="transmembrane region" description="Helical" evidence="1">
    <location>
        <begin position="6"/>
        <end position="24"/>
    </location>
</feature>
<evidence type="ECO:0000259" key="2">
    <source>
        <dbReference type="Pfam" id="PF07853"/>
    </source>
</evidence>
<comment type="caution">
    <text evidence="4">The sequence shown here is derived from an EMBL/GenBank/DDBJ whole genome shotgun (WGS) entry which is preliminary data.</text>
</comment>
<feature type="transmembrane region" description="Helical" evidence="1">
    <location>
        <begin position="136"/>
        <end position="156"/>
    </location>
</feature>
<feature type="transmembrane region" description="Helical" evidence="1">
    <location>
        <begin position="50"/>
        <end position="69"/>
    </location>
</feature>
<dbReference type="InterPro" id="IPR014574">
    <property type="entry name" value="UCP032908"/>
</dbReference>
<dbReference type="InterPro" id="IPR012867">
    <property type="entry name" value="DUF1648"/>
</dbReference>
<feature type="transmembrane region" description="Helical" evidence="1">
    <location>
        <begin position="185"/>
        <end position="204"/>
    </location>
</feature>
<feature type="transmembrane region" description="Helical" evidence="1">
    <location>
        <begin position="266"/>
        <end position="287"/>
    </location>
</feature>